<dbReference type="InterPro" id="IPR010035">
    <property type="entry name" value="Thi_S"/>
</dbReference>
<keyword evidence="2" id="KW-1185">Reference proteome</keyword>
<reference evidence="2" key="1">
    <citation type="submission" date="2016-10" db="EMBL/GenBank/DDBJ databases">
        <authorList>
            <person name="Varghese N."/>
            <person name="Submissions S."/>
        </authorList>
    </citation>
    <scope>NUCLEOTIDE SEQUENCE [LARGE SCALE GENOMIC DNA]</scope>
    <source>
        <strain evidence="2">AAP</strain>
    </source>
</reference>
<protein>
    <submittedName>
        <fullName evidence="1">Sulfur carrier protein ThiS</fullName>
    </submittedName>
</protein>
<dbReference type="InterPro" id="IPR016155">
    <property type="entry name" value="Mopterin_synth/thiamin_S_b"/>
</dbReference>
<dbReference type="PANTHER" id="PTHR34472">
    <property type="entry name" value="SULFUR CARRIER PROTEIN THIS"/>
    <property type="match status" value="1"/>
</dbReference>
<dbReference type="Pfam" id="PF02597">
    <property type="entry name" value="ThiS"/>
    <property type="match status" value="1"/>
</dbReference>
<dbReference type="OrthoDB" id="9800283at2"/>
<evidence type="ECO:0000313" key="2">
    <source>
        <dbReference type="Proteomes" id="UP000199107"/>
    </source>
</evidence>
<accession>A0A1G9T7C7</accession>
<evidence type="ECO:0000313" key="1">
    <source>
        <dbReference type="EMBL" id="SDM43520.1"/>
    </source>
</evidence>
<gene>
    <name evidence="1" type="ORF">SAMN05192555_11331</name>
</gene>
<dbReference type="PANTHER" id="PTHR34472:SF1">
    <property type="entry name" value="SULFUR CARRIER PROTEIN THIS"/>
    <property type="match status" value="1"/>
</dbReference>
<dbReference type="InterPro" id="IPR012675">
    <property type="entry name" value="Beta-grasp_dom_sf"/>
</dbReference>
<dbReference type="AlphaFoldDB" id="A0A1G9T7C7"/>
<name>A0A1G9T7C7_9GAMM</name>
<proteinExistence type="predicted"/>
<sequence length="66" mass="6989">MQILLNGEARTLEAEATVSDLIAALDLTGRRIAVEVNEEIVPRSQHAQQGLADGDRVEIVHAIGGG</sequence>
<dbReference type="STRING" id="48727.SAMN05192555_11331"/>
<dbReference type="Proteomes" id="UP000199107">
    <property type="component" value="Unassembled WGS sequence"/>
</dbReference>
<dbReference type="EMBL" id="FNGH01000013">
    <property type="protein sequence ID" value="SDM43520.1"/>
    <property type="molecule type" value="Genomic_DNA"/>
</dbReference>
<dbReference type="NCBIfam" id="TIGR01683">
    <property type="entry name" value="thiS"/>
    <property type="match status" value="1"/>
</dbReference>
<dbReference type="RefSeq" id="WP_089659506.1">
    <property type="nucleotide sequence ID" value="NZ_FNGH01000013.1"/>
</dbReference>
<dbReference type="Gene3D" id="3.10.20.30">
    <property type="match status" value="1"/>
</dbReference>
<dbReference type="InterPro" id="IPR003749">
    <property type="entry name" value="ThiS/MoaD-like"/>
</dbReference>
<dbReference type="SUPFAM" id="SSF54285">
    <property type="entry name" value="MoaD/ThiS"/>
    <property type="match status" value="1"/>
</dbReference>
<dbReference type="CDD" id="cd00565">
    <property type="entry name" value="Ubl_ThiS"/>
    <property type="match status" value="1"/>
</dbReference>
<organism evidence="1 2">
    <name type="scientific">Franzmannia pantelleriensis</name>
    <dbReference type="NCBI Taxonomy" id="48727"/>
    <lineage>
        <taxon>Bacteria</taxon>
        <taxon>Pseudomonadati</taxon>
        <taxon>Pseudomonadota</taxon>
        <taxon>Gammaproteobacteria</taxon>
        <taxon>Oceanospirillales</taxon>
        <taxon>Halomonadaceae</taxon>
        <taxon>Franzmannia</taxon>
    </lineage>
</organism>